<dbReference type="EMBL" id="BDGU01000070">
    <property type="protein sequence ID" value="GAW01700.1"/>
    <property type="molecule type" value="Genomic_DNA"/>
</dbReference>
<comment type="caution">
    <text evidence="2">The sequence shown here is derived from an EMBL/GenBank/DDBJ whole genome shotgun (WGS) entry which is preliminary data.</text>
</comment>
<dbReference type="AlphaFoldDB" id="A0A1Q3E396"/>
<dbReference type="Proteomes" id="UP000188533">
    <property type="component" value="Unassembled WGS sequence"/>
</dbReference>
<name>A0A1Q3E396_LENED</name>
<feature type="coiled-coil region" evidence="1">
    <location>
        <begin position="35"/>
        <end position="136"/>
    </location>
</feature>
<proteinExistence type="predicted"/>
<keyword evidence="3" id="KW-1185">Reference proteome</keyword>
<evidence type="ECO:0000256" key="1">
    <source>
        <dbReference type="SAM" id="Coils"/>
    </source>
</evidence>
<evidence type="ECO:0000313" key="2">
    <source>
        <dbReference type="EMBL" id="GAW01700.1"/>
    </source>
</evidence>
<accession>A0A1Q3E396</accession>
<sequence length="180" mass="21007">MPTQLKRSVPWSDTHQDEFDENYAPYTKVRRIMQNGSYEDEIEVLRLRNAQLESRVNELEDDLEKILNQEMDDVVSLKEDVHLYYRQYREARLEVMELEAVVLELRDSGVGNEPVLQESSNELISLRDEVADLEKRRAVANAGQLNEVSDDYLPVPYSVDLLPGYRIQKCFSRASRSRPD</sequence>
<evidence type="ECO:0000313" key="3">
    <source>
        <dbReference type="Proteomes" id="UP000188533"/>
    </source>
</evidence>
<organism evidence="2 3">
    <name type="scientific">Lentinula edodes</name>
    <name type="common">Shiitake mushroom</name>
    <name type="synonym">Lentinus edodes</name>
    <dbReference type="NCBI Taxonomy" id="5353"/>
    <lineage>
        <taxon>Eukaryota</taxon>
        <taxon>Fungi</taxon>
        <taxon>Dikarya</taxon>
        <taxon>Basidiomycota</taxon>
        <taxon>Agaricomycotina</taxon>
        <taxon>Agaricomycetes</taxon>
        <taxon>Agaricomycetidae</taxon>
        <taxon>Agaricales</taxon>
        <taxon>Marasmiineae</taxon>
        <taxon>Omphalotaceae</taxon>
        <taxon>Lentinula</taxon>
    </lineage>
</organism>
<reference evidence="2 3" key="1">
    <citation type="submission" date="2016-08" db="EMBL/GenBank/DDBJ databases">
        <authorList>
            <consortium name="Lentinula edodes genome sequencing consortium"/>
            <person name="Sakamoto Y."/>
            <person name="Nakade K."/>
            <person name="Sato S."/>
            <person name="Yoshida Y."/>
            <person name="Miyazaki K."/>
            <person name="Natsume S."/>
            <person name="Konno N."/>
        </authorList>
    </citation>
    <scope>NUCLEOTIDE SEQUENCE [LARGE SCALE GENOMIC DNA]</scope>
    <source>
        <strain evidence="2 3">NBRC 111202</strain>
    </source>
</reference>
<gene>
    <name evidence="2" type="ORF">LENED_003310</name>
</gene>
<keyword evidence="1" id="KW-0175">Coiled coil</keyword>
<reference evidence="2 3" key="2">
    <citation type="submission" date="2017-02" db="EMBL/GenBank/DDBJ databases">
        <title>A genome survey and senescence transcriptome analysis in Lentinula edodes.</title>
        <authorList>
            <person name="Sakamoto Y."/>
            <person name="Nakade K."/>
            <person name="Sato S."/>
            <person name="Yoshida Y."/>
            <person name="Miyazaki K."/>
            <person name="Natsume S."/>
            <person name="Konno N."/>
        </authorList>
    </citation>
    <scope>NUCLEOTIDE SEQUENCE [LARGE SCALE GENOMIC DNA]</scope>
    <source>
        <strain evidence="2 3">NBRC 111202</strain>
    </source>
</reference>
<protein>
    <submittedName>
        <fullName evidence="2">Uncharacterized protein</fullName>
    </submittedName>
</protein>